<reference evidence="2" key="1">
    <citation type="submission" date="2022-09" db="EMBL/GenBank/DDBJ databases">
        <title>Maribacter litopenaei sp. nov., isolated from the intestinal tract of the Pacific White Shrimp, Litopenaeus vannamei.</title>
        <authorList>
            <person name="Kim S.Y."/>
            <person name="Hwang C.Y."/>
        </authorList>
    </citation>
    <scope>NUCLEOTIDE SEQUENCE</scope>
    <source>
        <strain evidence="2">HL-LV01</strain>
    </source>
</reference>
<name>A0ABY5Y712_9FLAO</name>
<dbReference type="InterPro" id="IPR055371">
    <property type="entry name" value="SpaA_PFL_dom_4"/>
</dbReference>
<dbReference type="RefSeq" id="WP_260571505.1">
    <property type="nucleotide sequence ID" value="NZ_CP104205.1"/>
</dbReference>
<organism evidence="2 3">
    <name type="scientific">Maribacter litopenaei</name>
    <dbReference type="NCBI Taxonomy" id="2976127"/>
    <lineage>
        <taxon>Bacteria</taxon>
        <taxon>Pseudomonadati</taxon>
        <taxon>Bacteroidota</taxon>
        <taxon>Flavobacteriia</taxon>
        <taxon>Flavobacteriales</taxon>
        <taxon>Flavobacteriaceae</taxon>
        <taxon>Maribacter</taxon>
    </lineage>
</organism>
<protein>
    <recommendedName>
        <fullName evidence="1">SpaA-like prealbumin fold domain-containing protein</fullName>
    </recommendedName>
</protein>
<dbReference type="EMBL" id="CP104205">
    <property type="protein sequence ID" value="UWX53945.1"/>
    <property type="molecule type" value="Genomic_DNA"/>
</dbReference>
<evidence type="ECO:0000313" key="3">
    <source>
        <dbReference type="Proteomes" id="UP001059209"/>
    </source>
</evidence>
<evidence type="ECO:0000259" key="1">
    <source>
        <dbReference type="Pfam" id="PF24514"/>
    </source>
</evidence>
<gene>
    <name evidence="2" type="ORF">NYZ99_12665</name>
</gene>
<sequence>MNGQTVSTDKLDYLPGEIGYASGSGWAPNEQITLNVHEEPVYHPDVVTYVTADLNGEFSNVQIYEFEEHDYGSSFTLTATGPISGTAVTYFTDGGRDLWAWRNQPGPTLNSWDQGTTIQQANSIYAEGEVIPFVWTIKSGNPAPQLTEGTFYTIELDWAYAGGTSEPEKLFFDYLTSYNATEAADSPFSPGSDLGAGFTGTYINSVPIPNDNGAGSPNPITVAHPAGNFTLYNIDPGSVTFSSYLDDPENANQEDRKLRITFTPSNGDAILGESLNVGIAWGGHLASQVDYGFENGAADFPGASPQFVVFLDPDINNGLSPEEENVQVNININPNAIIPQGQITIIKDADPNDSEDFGFTLTGPNGTFNFVLDDDGDATLSNQEVFFGLQEGVYTITENLVDGWLLQSITTLENGIEDSTTGDISNVDVGTRTATVTVANGEEWTVTFLNGEVPFDCPNLNGETADFSTCEDNQGQTLSVQTDISNIDIEFLIFPSQQGDPYVGGGTQLGTAVTPSDGTATSSTGISGLASRDLLCLCFIRYG</sequence>
<dbReference type="Proteomes" id="UP001059209">
    <property type="component" value="Chromosome"/>
</dbReference>
<evidence type="ECO:0000313" key="2">
    <source>
        <dbReference type="EMBL" id="UWX53945.1"/>
    </source>
</evidence>
<accession>A0ABY5Y712</accession>
<feature type="domain" description="SpaA-like prealbumin fold" evidence="1">
    <location>
        <begin position="343"/>
        <end position="450"/>
    </location>
</feature>
<dbReference type="Pfam" id="PF24514">
    <property type="entry name" value="SpaA_4"/>
    <property type="match status" value="1"/>
</dbReference>
<proteinExistence type="predicted"/>
<keyword evidence="3" id="KW-1185">Reference proteome</keyword>